<dbReference type="Proteomes" id="UP001321125">
    <property type="component" value="Unassembled WGS sequence"/>
</dbReference>
<name>A0ABT4ISP6_9GAMM</name>
<gene>
    <name evidence="2" type="ORF">L0635_05205</name>
</gene>
<protein>
    <submittedName>
        <fullName evidence="2">Bro-N domain-containing protein</fullName>
    </submittedName>
</protein>
<comment type="caution">
    <text evidence="2">The sequence shown here is derived from an EMBL/GenBank/DDBJ whole genome shotgun (WGS) entry which is preliminary data.</text>
</comment>
<evidence type="ECO:0000313" key="2">
    <source>
        <dbReference type="EMBL" id="MCZ0926480.1"/>
    </source>
</evidence>
<dbReference type="PANTHER" id="PTHR36180:SF2">
    <property type="entry name" value="BRO FAMILY PROTEIN"/>
    <property type="match status" value="1"/>
</dbReference>
<dbReference type="PANTHER" id="PTHR36180">
    <property type="entry name" value="DNA-BINDING PROTEIN-RELATED-RELATED"/>
    <property type="match status" value="1"/>
</dbReference>
<reference evidence="2 3" key="1">
    <citation type="submission" date="2022-02" db="EMBL/GenBank/DDBJ databases">
        <title>Study of halophilic communities from a Mexican lake.</title>
        <authorList>
            <person name="Hernandez-Soto L.M."/>
            <person name="Martinez-Abarca F."/>
            <person name="Ramirez-Saad H.C."/>
            <person name="Aguirre-Garrido J.F."/>
        </authorList>
    </citation>
    <scope>NUCLEOTIDE SEQUENCE [LARGE SCALE GENOMIC DNA]</scope>
    <source>
        <strain evidence="2 3">Hjan13</strain>
    </source>
</reference>
<sequence length="276" mass="30531">MSEEKANVQLLPFRFDSLQVRVIDREGEAWFVASDVAAALEYREAKDMTRNLDDDEKGRQIVPTPGGNQDVIVINESGLYSAVLRSRKAEAKRFKRWVTHDVLPSIRKTGGYQLPATEPTAKYNQDHNQGRLTGELALLECFCTLNNPAPSSRVVLLEKIGSAHGLNTAWLPGYVEDGPEVGQGSLPTASATDLLSEFGVPLSAAAFNKHLGAIGILEKRTRRSRSGPKQFWCITDTGEPFGKNLTSPQSPRETQPHWYRDHFVELLAMIGMRGVA</sequence>
<keyword evidence="3" id="KW-1185">Reference proteome</keyword>
<evidence type="ECO:0000259" key="1">
    <source>
        <dbReference type="PROSITE" id="PS51750"/>
    </source>
</evidence>
<proteinExistence type="predicted"/>
<dbReference type="RefSeq" id="WP_268901311.1">
    <property type="nucleotide sequence ID" value="NZ_JAKNQT010000001.1"/>
</dbReference>
<evidence type="ECO:0000313" key="3">
    <source>
        <dbReference type="Proteomes" id="UP001321125"/>
    </source>
</evidence>
<dbReference type="SMART" id="SM01040">
    <property type="entry name" value="Bro-N"/>
    <property type="match status" value="1"/>
</dbReference>
<dbReference type="PROSITE" id="PS51750">
    <property type="entry name" value="BRO_N"/>
    <property type="match status" value="1"/>
</dbReference>
<organism evidence="2 3">
    <name type="scientific">Vreelandella janggokensis</name>
    <dbReference type="NCBI Taxonomy" id="370767"/>
    <lineage>
        <taxon>Bacteria</taxon>
        <taxon>Pseudomonadati</taxon>
        <taxon>Pseudomonadota</taxon>
        <taxon>Gammaproteobacteria</taxon>
        <taxon>Oceanospirillales</taxon>
        <taxon>Halomonadaceae</taxon>
        <taxon>Vreelandella</taxon>
    </lineage>
</organism>
<accession>A0ABT4ISP6</accession>
<dbReference type="InterPro" id="IPR003497">
    <property type="entry name" value="BRO_N_domain"/>
</dbReference>
<dbReference type="Pfam" id="PF02498">
    <property type="entry name" value="Bro-N"/>
    <property type="match status" value="1"/>
</dbReference>
<dbReference type="EMBL" id="JAKNQU010000002">
    <property type="protein sequence ID" value="MCZ0926480.1"/>
    <property type="molecule type" value="Genomic_DNA"/>
</dbReference>
<feature type="domain" description="Bro-N" evidence="1">
    <location>
        <begin position="5"/>
        <end position="110"/>
    </location>
</feature>